<evidence type="ECO:0000256" key="2">
    <source>
        <dbReference type="ARBA" id="ARBA00023274"/>
    </source>
</evidence>
<evidence type="ECO:0000313" key="3">
    <source>
        <dbReference type="Ensembl" id="ENSMCSP00000000053.1"/>
    </source>
</evidence>
<dbReference type="GO" id="GO:0005840">
    <property type="term" value="C:ribosome"/>
    <property type="evidence" value="ECO:0007669"/>
    <property type="project" value="UniProtKB-KW"/>
</dbReference>
<keyword evidence="4" id="KW-1185">Reference proteome</keyword>
<evidence type="ECO:0000313" key="4">
    <source>
        <dbReference type="Proteomes" id="UP000694560"/>
    </source>
</evidence>
<sequence>MPLNTASRLKDTQKLRGHISHSGTQHHITGSTWTTWTLVTSEKQEKLAAPGHSHYALRYYKILGKGNLPKQLANVKAKFFSRRVERKTQRR</sequence>
<dbReference type="GO" id="GO:1990904">
    <property type="term" value="C:ribonucleoprotein complex"/>
    <property type="evidence" value="ECO:0007669"/>
    <property type="project" value="UniProtKB-KW"/>
</dbReference>
<dbReference type="AlphaFoldDB" id="A0A8C5SY47"/>
<dbReference type="InterPro" id="IPR036227">
    <property type="entry name" value="Ribosomal_uL15/eL18_sf"/>
</dbReference>
<keyword evidence="1" id="KW-0689">Ribosomal protein</keyword>
<evidence type="ECO:0000256" key="1">
    <source>
        <dbReference type="ARBA" id="ARBA00022980"/>
    </source>
</evidence>
<name>A0A8C5SY47_9PASS</name>
<protein>
    <submittedName>
        <fullName evidence="3">Uncharacterized protein</fullName>
    </submittedName>
</protein>
<dbReference type="Proteomes" id="UP000694560">
    <property type="component" value="Unplaced"/>
</dbReference>
<dbReference type="Ensembl" id="ENSMCST00000000059.1">
    <property type="protein sequence ID" value="ENSMCSP00000000053.1"/>
    <property type="gene ID" value="ENSMCSG00000000058.1"/>
</dbReference>
<keyword evidence="2" id="KW-0687">Ribonucleoprotein</keyword>
<dbReference type="Gene3D" id="3.100.10.10">
    <property type="match status" value="1"/>
</dbReference>
<dbReference type="SUPFAM" id="SSF52080">
    <property type="entry name" value="Ribosomal proteins L15p and L18e"/>
    <property type="match status" value="1"/>
</dbReference>
<organism evidence="3 4">
    <name type="scientific">Malurus cyaneus samueli</name>
    <dbReference type="NCBI Taxonomy" id="2593467"/>
    <lineage>
        <taxon>Eukaryota</taxon>
        <taxon>Metazoa</taxon>
        <taxon>Chordata</taxon>
        <taxon>Craniata</taxon>
        <taxon>Vertebrata</taxon>
        <taxon>Euteleostomi</taxon>
        <taxon>Archelosauria</taxon>
        <taxon>Archosauria</taxon>
        <taxon>Dinosauria</taxon>
        <taxon>Saurischia</taxon>
        <taxon>Theropoda</taxon>
        <taxon>Coelurosauria</taxon>
        <taxon>Aves</taxon>
        <taxon>Neognathae</taxon>
        <taxon>Neoaves</taxon>
        <taxon>Telluraves</taxon>
        <taxon>Australaves</taxon>
        <taxon>Passeriformes</taxon>
        <taxon>Meliphagoidea</taxon>
        <taxon>Maluridae</taxon>
        <taxon>Malurus</taxon>
    </lineage>
</organism>
<proteinExistence type="predicted"/>
<reference evidence="3" key="2">
    <citation type="submission" date="2025-09" db="UniProtKB">
        <authorList>
            <consortium name="Ensembl"/>
        </authorList>
    </citation>
    <scope>IDENTIFICATION</scope>
</reference>
<accession>A0A8C5SY47</accession>
<reference evidence="3" key="1">
    <citation type="submission" date="2025-08" db="UniProtKB">
        <authorList>
            <consortium name="Ensembl"/>
        </authorList>
    </citation>
    <scope>IDENTIFICATION</scope>
</reference>